<gene>
    <name evidence="5" type="ORF">G3T38_10125</name>
</gene>
<evidence type="ECO:0000313" key="6">
    <source>
        <dbReference type="Proteomes" id="UP000468687"/>
    </source>
</evidence>
<name>A0A6P0HJA2_9ACTN</name>
<evidence type="ECO:0000259" key="4">
    <source>
        <dbReference type="PROSITE" id="PS01124"/>
    </source>
</evidence>
<keyword evidence="1" id="KW-0805">Transcription regulation</keyword>
<evidence type="ECO:0000256" key="3">
    <source>
        <dbReference type="SAM" id="MobiDB-lite"/>
    </source>
</evidence>
<evidence type="ECO:0000256" key="2">
    <source>
        <dbReference type="ARBA" id="ARBA00023163"/>
    </source>
</evidence>
<accession>A0A6P0HJA2</accession>
<keyword evidence="6" id="KW-1185">Reference proteome</keyword>
<keyword evidence="2" id="KW-0804">Transcription</keyword>
<dbReference type="Gene3D" id="1.10.10.60">
    <property type="entry name" value="Homeodomain-like"/>
    <property type="match status" value="1"/>
</dbReference>
<dbReference type="InterPro" id="IPR009057">
    <property type="entry name" value="Homeodomain-like_sf"/>
</dbReference>
<dbReference type="Proteomes" id="UP000468687">
    <property type="component" value="Unassembled WGS sequence"/>
</dbReference>
<dbReference type="GO" id="GO:0043565">
    <property type="term" value="F:sequence-specific DNA binding"/>
    <property type="evidence" value="ECO:0007669"/>
    <property type="project" value="InterPro"/>
</dbReference>
<proteinExistence type="predicted"/>
<feature type="domain" description="HTH araC/xylS-type" evidence="4">
    <location>
        <begin position="173"/>
        <end position="270"/>
    </location>
</feature>
<dbReference type="SMART" id="SM00342">
    <property type="entry name" value="HTH_ARAC"/>
    <property type="match status" value="1"/>
</dbReference>
<dbReference type="GO" id="GO:0003700">
    <property type="term" value="F:DNA-binding transcription factor activity"/>
    <property type="evidence" value="ECO:0007669"/>
    <property type="project" value="InterPro"/>
</dbReference>
<comment type="caution">
    <text evidence="5">The sequence shown here is derived from an EMBL/GenBank/DDBJ whole genome shotgun (WGS) entry which is preliminary data.</text>
</comment>
<dbReference type="SUPFAM" id="SSF46689">
    <property type="entry name" value="Homeodomain-like"/>
    <property type="match status" value="2"/>
</dbReference>
<dbReference type="InterPro" id="IPR011051">
    <property type="entry name" value="RmlC_Cupin_sf"/>
</dbReference>
<dbReference type="PANTHER" id="PTHR11019">
    <property type="entry name" value="HTH-TYPE TRANSCRIPTIONAL REGULATOR NIMR"/>
    <property type="match status" value="1"/>
</dbReference>
<sequence length="273" mass="29716">MRLGEPTHALGCSSRQPGCSSRRYDEEEPVTTIAPARVHVPAFAVAERAEPDQHVLLWQVRGASDVRVDGEARVLVAGQALWVPVGVRHEFTVRVNSVVLPMLFGAGATATTLQRPTAIGVDADLRTLFLAYVQTSYSIIRPPVNIARQILALLEERPALPTALPLPTSAAALAVAEALLFNPGDDRSVEELASAAHASVRTVERQFRAETGLSLRQWRIRSRMEAATVLLRSRTTTAAVAHRVGYSDVSAFRRVFKAHVGATPGEYVARYRP</sequence>
<dbReference type="InterPro" id="IPR018060">
    <property type="entry name" value="HTH_AraC"/>
</dbReference>
<dbReference type="Pfam" id="PF12833">
    <property type="entry name" value="HTH_18"/>
    <property type="match status" value="1"/>
</dbReference>
<organism evidence="5 6">
    <name type="scientific">Nocardioides zeae</name>
    <dbReference type="NCBI Taxonomy" id="1457234"/>
    <lineage>
        <taxon>Bacteria</taxon>
        <taxon>Bacillati</taxon>
        <taxon>Actinomycetota</taxon>
        <taxon>Actinomycetes</taxon>
        <taxon>Propionibacteriales</taxon>
        <taxon>Nocardioidaceae</taxon>
        <taxon>Nocardioides</taxon>
    </lineage>
</organism>
<dbReference type="AlphaFoldDB" id="A0A6P0HJA2"/>
<dbReference type="PROSITE" id="PS01124">
    <property type="entry name" value="HTH_ARAC_FAMILY_2"/>
    <property type="match status" value="1"/>
</dbReference>
<protein>
    <submittedName>
        <fullName evidence="5">Helix-turn-helix transcriptional regulator</fullName>
    </submittedName>
</protein>
<dbReference type="SUPFAM" id="SSF51182">
    <property type="entry name" value="RmlC-like cupins"/>
    <property type="match status" value="1"/>
</dbReference>
<evidence type="ECO:0000256" key="1">
    <source>
        <dbReference type="ARBA" id="ARBA00023015"/>
    </source>
</evidence>
<reference evidence="5 6" key="1">
    <citation type="journal article" date="2014" name="Int. J. Syst. Evol. Microbiol.">
        <title>Nocardioides zeae sp. nov., isolated from the stem of Zea mays.</title>
        <authorList>
            <person name="Glaeser S.P."/>
            <person name="McInroy J.A."/>
            <person name="Busse H.J."/>
            <person name="Kampfer P."/>
        </authorList>
    </citation>
    <scope>NUCLEOTIDE SEQUENCE [LARGE SCALE GENOMIC DNA]</scope>
    <source>
        <strain evidence="5 6">JCM 30728</strain>
    </source>
</reference>
<dbReference type="EMBL" id="JAAGXA010000006">
    <property type="protein sequence ID" value="NEN78636.1"/>
    <property type="molecule type" value="Genomic_DNA"/>
</dbReference>
<evidence type="ECO:0000313" key="5">
    <source>
        <dbReference type="EMBL" id="NEN78636.1"/>
    </source>
</evidence>
<feature type="region of interest" description="Disordered" evidence="3">
    <location>
        <begin position="1"/>
        <end position="27"/>
    </location>
</feature>
<dbReference type="PANTHER" id="PTHR11019:SF199">
    <property type="entry name" value="HTH-TYPE TRANSCRIPTIONAL REGULATOR NIMR"/>
    <property type="match status" value="1"/>
</dbReference>